<dbReference type="Proteomes" id="UP000223913">
    <property type="component" value="Unassembled WGS sequence"/>
</dbReference>
<dbReference type="AlphaFoldDB" id="A0A2D0NHL6"/>
<dbReference type="EMBL" id="PDUD01000010">
    <property type="protein sequence ID" value="PHN07263.1"/>
    <property type="molecule type" value="Genomic_DNA"/>
</dbReference>
<keyword evidence="2" id="KW-1185">Reference proteome</keyword>
<gene>
    <name evidence="1" type="ORF">CRP01_06435</name>
</gene>
<proteinExistence type="predicted"/>
<sequence>MKKSGLFIAACIFVLACQNEQVLGWEETNLLACCQLPISVLAPDSANIKSSKLGDLYKDVTIKSGDDYFVQIYASEATTNDIAKVKSDQLRQVKEFPFFSKIVEEDENGFLYENIIDSTNINYSFRYVTVQGDMEYIFQPGMTGLFTEEQARRMYEAVQQ</sequence>
<evidence type="ECO:0000313" key="2">
    <source>
        <dbReference type="Proteomes" id="UP000223913"/>
    </source>
</evidence>
<dbReference type="PROSITE" id="PS51257">
    <property type="entry name" value="PROKAR_LIPOPROTEIN"/>
    <property type="match status" value="1"/>
</dbReference>
<evidence type="ECO:0000313" key="1">
    <source>
        <dbReference type="EMBL" id="PHN07263.1"/>
    </source>
</evidence>
<organism evidence="1 2">
    <name type="scientific">Flavilitoribacter nigricans (strain ATCC 23147 / DSM 23189 / NBRC 102662 / NCIMB 1420 / SS-2)</name>
    <name type="common">Lewinella nigricans</name>
    <dbReference type="NCBI Taxonomy" id="1122177"/>
    <lineage>
        <taxon>Bacteria</taxon>
        <taxon>Pseudomonadati</taxon>
        <taxon>Bacteroidota</taxon>
        <taxon>Saprospiria</taxon>
        <taxon>Saprospirales</taxon>
        <taxon>Lewinellaceae</taxon>
        <taxon>Flavilitoribacter</taxon>
    </lineage>
</organism>
<dbReference type="RefSeq" id="WP_099149192.1">
    <property type="nucleotide sequence ID" value="NZ_PDUD01000010.1"/>
</dbReference>
<protein>
    <submittedName>
        <fullName evidence="1">Uncharacterized protein</fullName>
    </submittedName>
</protein>
<comment type="caution">
    <text evidence="1">The sequence shown here is derived from an EMBL/GenBank/DDBJ whole genome shotgun (WGS) entry which is preliminary data.</text>
</comment>
<name>A0A2D0NHL6_FLAN2</name>
<dbReference type="OrthoDB" id="1494142at2"/>
<accession>A0A2D0NHL6</accession>
<reference evidence="1 2" key="1">
    <citation type="submission" date="2017-10" db="EMBL/GenBank/DDBJ databases">
        <title>The draft genome sequence of Lewinella nigricans NBRC 102662.</title>
        <authorList>
            <person name="Wang K."/>
        </authorList>
    </citation>
    <scope>NUCLEOTIDE SEQUENCE [LARGE SCALE GENOMIC DNA]</scope>
    <source>
        <strain evidence="1 2">NBRC 102662</strain>
    </source>
</reference>